<keyword evidence="3" id="KW-1185">Reference proteome</keyword>
<evidence type="ECO:0000313" key="3">
    <source>
        <dbReference type="Proteomes" id="UP001382455"/>
    </source>
</evidence>
<dbReference type="Proteomes" id="UP001382455">
    <property type="component" value="Unassembled WGS sequence"/>
</dbReference>
<evidence type="ECO:0008006" key="4">
    <source>
        <dbReference type="Google" id="ProtNLM"/>
    </source>
</evidence>
<keyword evidence="1" id="KW-0472">Membrane</keyword>
<sequence>MRKIISKVAFELIVITLGVLVALGINAWYNTYQQRQQAEVLLGKIAYELTQNIERLESAASAYNDNIIKSQRYVAELEETGESPRFEFVLKMLNVDQGAWRFSQSREELNTLPVELLIALDLANRSNTEAKHMVNTFIFEGHDDLSEFSDSDLNERYLDGVEREFKQIKFYVDYALMSSQQALSRLKEYRATGKLVARKENVTLSTEL</sequence>
<accession>A0ABU8EXN5</accession>
<proteinExistence type="predicted"/>
<evidence type="ECO:0000256" key="1">
    <source>
        <dbReference type="SAM" id="Phobius"/>
    </source>
</evidence>
<feature type="transmembrane region" description="Helical" evidence="1">
    <location>
        <begin position="12"/>
        <end position="29"/>
    </location>
</feature>
<organism evidence="2 3">
    <name type="scientific">Pseudoalteromonas spongiae</name>
    <dbReference type="NCBI Taxonomy" id="298657"/>
    <lineage>
        <taxon>Bacteria</taxon>
        <taxon>Pseudomonadati</taxon>
        <taxon>Pseudomonadota</taxon>
        <taxon>Gammaproteobacteria</taxon>
        <taxon>Alteromonadales</taxon>
        <taxon>Pseudoalteromonadaceae</taxon>
        <taxon>Pseudoalteromonas</taxon>
    </lineage>
</organism>
<evidence type="ECO:0000313" key="2">
    <source>
        <dbReference type="EMBL" id="MEI4551738.1"/>
    </source>
</evidence>
<reference evidence="2 3" key="1">
    <citation type="submission" date="2023-12" db="EMBL/GenBank/DDBJ databases">
        <title>Friends and Foes: Symbiotic and Algicidal bacterial influence on Karenia brevis blooms.</title>
        <authorList>
            <person name="Fei C."/>
            <person name="Mohamed A.R."/>
            <person name="Booker A."/>
            <person name="Arshad M."/>
            <person name="Klass S."/>
            <person name="Ahn S."/>
            <person name="Gilbert P.M."/>
            <person name="Heil C.A."/>
            <person name="Martinez J.M."/>
            <person name="Amin S.A."/>
        </authorList>
    </citation>
    <scope>NUCLEOTIDE SEQUENCE [LARGE SCALE GENOMIC DNA]</scope>
    <source>
        <strain evidence="2 3">CE15</strain>
    </source>
</reference>
<comment type="caution">
    <text evidence="2">The sequence shown here is derived from an EMBL/GenBank/DDBJ whole genome shotgun (WGS) entry which is preliminary data.</text>
</comment>
<name>A0ABU8EXN5_9GAMM</name>
<dbReference type="EMBL" id="JBAWKS010000002">
    <property type="protein sequence ID" value="MEI4551738.1"/>
    <property type="molecule type" value="Genomic_DNA"/>
</dbReference>
<dbReference type="RefSeq" id="WP_138628310.1">
    <property type="nucleotide sequence ID" value="NZ_JBAWKS010000002.1"/>
</dbReference>
<keyword evidence="1" id="KW-0812">Transmembrane</keyword>
<keyword evidence="1" id="KW-1133">Transmembrane helix</keyword>
<protein>
    <recommendedName>
        <fullName evidence="4">GGDEF domain-containing protein</fullName>
    </recommendedName>
</protein>
<gene>
    <name evidence="2" type="ORF">WAE96_18825</name>
</gene>